<dbReference type="InterPro" id="IPR000868">
    <property type="entry name" value="Isochorismatase-like_dom"/>
</dbReference>
<dbReference type="CDD" id="cd00173">
    <property type="entry name" value="SH2"/>
    <property type="match status" value="1"/>
</dbReference>
<gene>
    <name evidence="7" type="ORF">DEA37_0014653</name>
</gene>
<reference evidence="7 8" key="1">
    <citation type="journal article" date="2019" name="Gigascience">
        <title>Whole-genome sequence of the oriental lung fluke Paragonimus westermani.</title>
        <authorList>
            <person name="Oey H."/>
            <person name="Zakrzewski M."/>
            <person name="Narain K."/>
            <person name="Devi K.R."/>
            <person name="Agatsuma T."/>
            <person name="Nawaratna S."/>
            <person name="Gobert G.N."/>
            <person name="Jones M.K."/>
            <person name="Ragan M.A."/>
            <person name="McManus D.P."/>
            <person name="Krause L."/>
        </authorList>
    </citation>
    <scope>NUCLEOTIDE SEQUENCE [LARGE SCALE GENOMIC DNA]</scope>
    <source>
        <strain evidence="7 8">IND2009</strain>
    </source>
</reference>
<keyword evidence="3" id="KW-0727">SH2 domain</keyword>
<dbReference type="Pfam" id="PF00018">
    <property type="entry name" value="SH3_1"/>
    <property type="match status" value="1"/>
</dbReference>
<dbReference type="InterPro" id="IPR050993">
    <property type="entry name" value="Isochorismatase_domain"/>
</dbReference>
<feature type="domain" description="SH2" evidence="5">
    <location>
        <begin position="27"/>
        <end position="96"/>
    </location>
</feature>
<comment type="caution">
    <text evidence="7">The sequence shown here is derived from an EMBL/GenBank/DDBJ whole genome shotgun (WGS) entry which is preliminary data.</text>
</comment>
<dbReference type="PROSITE" id="PS50002">
    <property type="entry name" value="SH3"/>
    <property type="match status" value="1"/>
</dbReference>
<evidence type="ECO:0000313" key="8">
    <source>
        <dbReference type="Proteomes" id="UP000324629"/>
    </source>
</evidence>
<dbReference type="Pfam" id="PF00017">
    <property type="entry name" value="SH2"/>
    <property type="match status" value="1"/>
</dbReference>
<proteinExistence type="inferred from homology"/>
<organism evidence="7 8">
    <name type="scientific">Paragonimus westermani</name>
    <dbReference type="NCBI Taxonomy" id="34504"/>
    <lineage>
        <taxon>Eukaryota</taxon>
        <taxon>Metazoa</taxon>
        <taxon>Spiralia</taxon>
        <taxon>Lophotrochozoa</taxon>
        <taxon>Platyhelminthes</taxon>
        <taxon>Trematoda</taxon>
        <taxon>Digenea</taxon>
        <taxon>Plagiorchiida</taxon>
        <taxon>Troglotremata</taxon>
        <taxon>Troglotrematidae</taxon>
        <taxon>Paragonimus</taxon>
    </lineage>
</organism>
<evidence type="ECO:0008006" key="9">
    <source>
        <dbReference type="Google" id="ProtNLM"/>
    </source>
</evidence>
<accession>A0A5J4NSY7</accession>
<keyword evidence="2 4" id="KW-0728">SH3 domain</keyword>
<dbReference type="Gene3D" id="3.40.50.850">
    <property type="entry name" value="Isochorismatase-like"/>
    <property type="match status" value="1"/>
</dbReference>
<comment type="similarity">
    <text evidence="1">Belongs to the isochorismatase family.</text>
</comment>
<protein>
    <recommendedName>
        <fullName evidence="9">SH3 domain-containing protein</fullName>
    </recommendedName>
</protein>
<dbReference type="InterPro" id="IPR000980">
    <property type="entry name" value="SH2"/>
</dbReference>
<keyword evidence="8" id="KW-1185">Reference proteome</keyword>
<evidence type="ECO:0000259" key="5">
    <source>
        <dbReference type="PROSITE" id="PS50001"/>
    </source>
</evidence>
<dbReference type="PROSITE" id="PS50001">
    <property type="entry name" value="SH2"/>
    <property type="match status" value="1"/>
</dbReference>
<dbReference type="SUPFAM" id="SSF52499">
    <property type="entry name" value="Isochorismatase-like hydrolases"/>
    <property type="match status" value="1"/>
</dbReference>
<dbReference type="InterPro" id="IPR036028">
    <property type="entry name" value="SH3-like_dom_sf"/>
</dbReference>
<dbReference type="SUPFAM" id="SSF55550">
    <property type="entry name" value="SH2 domain"/>
    <property type="match status" value="1"/>
</dbReference>
<evidence type="ECO:0000256" key="1">
    <source>
        <dbReference type="ARBA" id="ARBA00006336"/>
    </source>
</evidence>
<dbReference type="InterPro" id="IPR001452">
    <property type="entry name" value="SH3_domain"/>
</dbReference>
<dbReference type="SUPFAM" id="SSF50044">
    <property type="entry name" value="SH3-domain"/>
    <property type="match status" value="1"/>
</dbReference>
<evidence type="ECO:0000256" key="2">
    <source>
        <dbReference type="ARBA" id="ARBA00022443"/>
    </source>
</evidence>
<dbReference type="Gene3D" id="3.30.505.10">
    <property type="entry name" value="SH2 domain"/>
    <property type="match status" value="1"/>
</dbReference>
<evidence type="ECO:0000256" key="3">
    <source>
        <dbReference type="PROSITE-ProRule" id="PRU00191"/>
    </source>
</evidence>
<dbReference type="AlphaFoldDB" id="A0A5J4NSY7"/>
<feature type="domain" description="SH3" evidence="6">
    <location>
        <begin position="67"/>
        <end position="126"/>
    </location>
</feature>
<evidence type="ECO:0000313" key="7">
    <source>
        <dbReference type="EMBL" id="KAA3678797.1"/>
    </source>
</evidence>
<dbReference type="Gene3D" id="2.30.30.40">
    <property type="entry name" value="SH3 Domains"/>
    <property type="match status" value="1"/>
</dbReference>
<dbReference type="EMBL" id="QNGE01000959">
    <property type="protein sequence ID" value="KAA3678797.1"/>
    <property type="molecule type" value="Genomic_DNA"/>
</dbReference>
<dbReference type="InterPro" id="IPR036380">
    <property type="entry name" value="Isochorismatase-like_sf"/>
</dbReference>
<dbReference type="InterPro" id="IPR036860">
    <property type="entry name" value="SH2_dom_sf"/>
</dbReference>
<dbReference type="SMART" id="SM00326">
    <property type="entry name" value="SH3"/>
    <property type="match status" value="1"/>
</dbReference>
<dbReference type="PANTHER" id="PTHR14119:SF3">
    <property type="entry name" value="ISOCHORISMATASE DOMAIN-CONTAINING PROTEIN 2"/>
    <property type="match status" value="1"/>
</dbReference>
<dbReference type="Proteomes" id="UP000324629">
    <property type="component" value="Unassembled WGS sequence"/>
</dbReference>
<sequence length="308" mass="34000">MVSSDCVIPDAPYVRMWLSLITNVCRWYFGEIGRVETNEILIDQPVGTYLVRDSTTQSGYALDVKPAPKPVYIGLHNLQSKNETDLSFSRGDRLYFIRQKQKWLLCKCESGQIGWVPLNYLVPFSPDVAAQLSGQTDRNRLPDCRKGEFLKLPATAKVIRARLGKTVPELGDLSGIPVIPKTSFSMYTEDVANVLELGKEIDSILLCGIETHVCVQATALDLVERGAEVHCITDACSSRNMVDRMVAFHRMSQAGVYLTTCESALLSILCGSHHPSFREIQKIILKPSPDSGLLSGVAPANPFVGLNN</sequence>
<name>A0A5J4NSY7_9TREM</name>
<evidence type="ECO:0000259" key="6">
    <source>
        <dbReference type="PROSITE" id="PS50002"/>
    </source>
</evidence>
<dbReference type="PANTHER" id="PTHR14119">
    <property type="entry name" value="HYDROLASE"/>
    <property type="match status" value="1"/>
</dbReference>
<evidence type="ECO:0000256" key="4">
    <source>
        <dbReference type="PROSITE-ProRule" id="PRU00192"/>
    </source>
</evidence>
<dbReference type="Pfam" id="PF00857">
    <property type="entry name" value="Isochorismatase"/>
    <property type="match status" value="1"/>
</dbReference>